<reference evidence="1 2" key="1">
    <citation type="submission" date="2013-10" db="EMBL/GenBank/DDBJ databases">
        <title>The Genome Sequence of Acinetobacter nectaris CIP 110549.</title>
        <authorList>
            <consortium name="The Broad Institute Genomics Platform"/>
            <consortium name="The Broad Institute Genome Sequencing Center for Infectious Disease"/>
            <person name="Cerqueira G."/>
            <person name="Feldgarden M."/>
            <person name="Courvalin P."/>
            <person name="Grillot-Courvalin C."/>
            <person name="Clermont D."/>
            <person name="Rocha E."/>
            <person name="Yoon E.-J."/>
            <person name="Nemec A."/>
            <person name="Young S.K."/>
            <person name="Zeng Q."/>
            <person name="Gargeya S."/>
            <person name="Fitzgerald M."/>
            <person name="Abouelleil A."/>
            <person name="Alvarado L."/>
            <person name="Berlin A.M."/>
            <person name="Chapman S.B."/>
            <person name="Gainer-Dewar J."/>
            <person name="Goldberg J."/>
            <person name="Gnerre S."/>
            <person name="Griggs A."/>
            <person name="Gujja S."/>
            <person name="Hansen M."/>
            <person name="Howarth C."/>
            <person name="Imamovic A."/>
            <person name="Ireland A."/>
            <person name="Larimer J."/>
            <person name="McCowan C."/>
            <person name="Murphy C."/>
            <person name="Pearson M."/>
            <person name="Poon T.W."/>
            <person name="Priest M."/>
            <person name="Roberts A."/>
            <person name="Saif S."/>
            <person name="Shea T."/>
            <person name="Sykes S."/>
            <person name="Wortman J."/>
            <person name="Nusbaum C."/>
            <person name="Birren B."/>
        </authorList>
    </citation>
    <scope>NUCLEOTIDE SEQUENCE [LARGE SCALE GENOMIC DNA]</scope>
    <source>
        <strain evidence="1 2">CIP 110549</strain>
    </source>
</reference>
<comment type="caution">
    <text evidence="1">The sequence shown here is derived from an EMBL/GenBank/DDBJ whole genome shotgun (WGS) entry which is preliminary data.</text>
</comment>
<evidence type="ECO:0000313" key="2">
    <source>
        <dbReference type="Proteomes" id="UP000023785"/>
    </source>
</evidence>
<dbReference type="RefSeq" id="WP_023273352.1">
    <property type="nucleotide sequence ID" value="NZ_KI530734.1"/>
</dbReference>
<dbReference type="OrthoDB" id="6672593at2"/>
<evidence type="ECO:0000313" key="1">
    <source>
        <dbReference type="EMBL" id="ESK38189.1"/>
    </source>
</evidence>
<protein>
    <submittedName>
        <fullName evidence="1">Uncharacterized protein</fullName>
    </submittedName>
</protein>
<dbReference type="EMBL" id="AYER01000007">
    <property type="protein sequence ID" value="ESK38189.1"/>
    <property type="molecule type" value="Genomic_DNA"/>
</dbReference>
<proteinExistence type="predicted"/>
<sequence>MSRLKDGHIPPKSKKNFLTLEYQPLFTKHWNFLFLNLPAPIHYCSFHVFIGVSHHPIYNKLQHQKQKLHLFLSVNGQLNQHYQCIDLQSNLIQSEPETTFILSQLFNLFQIQQQINLNKNDKDLIFDLFLNLKPKTYTFPSSNFFSKQDVTHVNFEGTIQYQNETISLERFGYLFSNKFLQQPFLKIYFYMRMVIEIDGLCICFQQHQYNRNLITHRKVIICETKKNKGRIYTSEISYNLYSVFPRIELSDKKSLFIPKEHEWQLKSKQYQIEVRAKSRKDFKFGFANGVIDSFTADITINQKTYSEKAIGYMEYIDSRSFILSENKLDNMQEILTGNLKPFYSAVKKFKFIEKTLI</sequence>
<dbReference type="PATRIC" id="fig|1392540.3.peg.1658"/>
<organism evidence="1 2">
    <name type="scientific">Acinetobacter nectaris CIP 110549</name>
    <dbReference type="NCBI Taxonomy" id="1392540"/>
    <lineage>
        <taxon>Bacteria</taxon>
        <taxon>Pseudomonadati</taxon>
        <taxon>Pseudomonadota</taxon>
        <taxon>Gammaproteobacteria</taxon>
        <taxon>Moraxellales</taxon>
        <taxon>Moraxellaceae</taxon>
        <taxon>Acinetobacter</taxon>
    </lineage>
</organism>
<gene>
    <name evidence="1" type="ORF">P256_01716</name>
</gene>
<dbReference type="Proteomes" id="UP000023785">
    <property type="component" value="Unassembled WGS sequence"/>
</dbReference>
<dbReference type="eggNOG" id="ENOG5030E13">
    <property type="taxonomic scope" value="Bacteria"/>
</dbReference>
<keyword evidence="2" id="KW-1185">Reference proteome</keyword>
<name>V2US54_9GAMM</name>
<accession>V2US54</accession>
<dbReference type="HOGENOM" id="CLU_775296_0_0_6"/>
<dbReference type="STRING" id="1392540.P256_01716"/>
<dbReference type="AlphaFoldDB" id="V2US54"/>